<reference evidence="2 3" key="1">
    <citation type="submission" date="2016-05" db="EMBL/GenBank/DDBJ databases">
        <title>A degradative enzymes factory behind the ericoid mycorrhizal symbiosis.</title>
        <authorList>
            <consortium name="DOE Joint Genome Institute"/>
            <person name="Martino E."/>
            <person name="Morin E."/>
            <person name="Grelet G."/>
            <person name="Kuo A."/>
            <person name="Kohler A."/>
            <person name="Daghino S."/>
            <person name="Barry K."/>
            <person name="Choi C."/>
            <person name="Cichocki N."/>
            <person name="Clum A."/>
            <person name="Copeland A."/>
            <person name="Hainaut M."/>
            <person name="Haridas S."/>
            <person name="Labutti K."/>
            <person name="Lindquist E."/>
            <person name="Lipzen A."/>
            <person name="Khouja H.-R."/>
            <person name="Murat C."/>
            <person name="Ohm R."/>
            <person name="Olson A."/>
            <person name="Spatafora J."/>
            <person name="Veneault-Fourrey C."/>
            <person name="Henrissat B."/>
            <person name="Grigoriev I."/>
            <person name="Martin F."/>
            <person name="Perotto S."/>
        </authorList>
    </citation>
    <scope>NUCLEOTIDE SEQUENCE [LARGE SCALE GENOMIC DNA]</scope>
    <source>
        <strain evidence="2 3">UAMH 7357</strain>
    </source>
</reference>
<accession>A0A2J6PHJ4</accession>
<sequence>MVDCLAVLILYDIRKRDRYQHHFLAGGTSLGLLAGSALSIREGTLDPYRQCIPMSITISLLLSVAAHSISRKLMTSSKLDSRESIRCL</sequence>
<dbReference type="EMBL" id="KZ613530">
    <property type="protein sequence ID" value="PMD13512.1"/>
    <property type="molecule type" value="Genomic_DNA"/>
</dbReference>
<keyword evidence="3" id="KW-1185">Reference proteome</keyword>
<name>A0A2J6PHJ4_9HELO</name>
<keyword evidence="1" id="KW-0472">Membrane</keyword>
<evidence type="ECO:0000313" key="3">
    <source>
        <dbReference type="Proteomes" id="UP000235672"/>
    </source>
</evidence>
<feature type="transmembrane region" description="Helical" evidence="1">
    <location>
        <begin position="23"/>
        <end position="40"/>
    </location>
</feature>
<keyword evidence="1" id="KW-1133">Transmembrane helix</keyword>
<dbReference type="AlphaFoldDB" id="A0A2J6PHJ4"/>
<evidence type="ECO:0000313" key="2">
    <source>
        <dbReference type="EMBL" id="PMD13512.1"/>
    </source>
</evidence>
<dbReference type="Proteomes" id="UP000235672">
    <property type="component" value="Unassembled WGS sequence"/>
</dbReference>
<evidence type="ECO:0000256" key="1">
    <source>
        <dbReference type="SAM" id="Phobius"/>
    </source>
</evidence>
<feature type="transmembrane region" description="Helical" evidence="1">
    <location>
        <begin position="52"/>
        <end position="69"/>
    </location>
</feature>
<organism evidence="2 3">
    <name type="scientific">Hyaloscypha hepaticicola</name>
    <dbReference type="NCBI Taxonomy" id="2082293"/>
    <lineage>
        <taxon>Eukaryota</taxon>
        <taxon>Fungi</taxon>
        <taxon>Dikarya</taxon>
        <taxon>Ascomycota</taxon>
        <taxon>Pezizomycotina</taxon>
        <taxon>Leotiomycetes</taxon>
        <taxon>Helotiales</taxon>
        <taxon>Hyaloscyphaceae</taxon>
        <taxon>Hyaloscypha</taxon>
    </lineage>
</organism>
<keyword evidence="1" id="KW-0812">Transmembrane</keyword>
<gene>
    <name evidence="2" type="ORF">NA56DRAFT_651668</name>
</gene>
<proteinExistence type="predicted"/>
<protein>
    <submittedName>
        <fullName evidence="2">Uncharacterized protein</fullName>
    </submittedName>
</protein>